<protein>
    <submittedName>
        <fullName evidence="5">Pumilio-like 5</fullName>
    </submittedName>
</protein>
<dbReference type="PROSITE" id="PS50303">
    <property type="entry name" value="PUM_HD"/>
    <property type="match status" value="1"/>
</dbReference>
<dbReference type="InterPro" id="IPR033133">
    <property type="entry name" value="PUM-HD"/>
</dbReference>
<dbReference type="GO" id="GO:0010608">
    <property type="term" value="P:post-transcriptional regulation of gene expression"/>
    <property type="evidence" value="ECO:0007669"/>
    <property type="project" value="TreeGrafter"/>
</dbReference>
<feature type="repeat" description="Pumilio" evidence="2">
    <location>
        <begin position="157"/>
        <end position="196"/>
    </location>
</feature>
<dbReference type="AlphaFoldDB" id="A0A1Q9DY29"/>
<organism evidence="5 6">
    <name type="scientific">Symbiodinium microadriaticum</name>
    <name type="common">Dinoflagellate</name>
    <name type="synonym">Zooxanthella microadriatica</name>
    <dbReference type="NCBI Taxonomy" id="2951"/>
    <lineage>
        <taxon>Eukaryota</taxon>
        <taxon>Sar</taxon>
        <taxon>Alveolata</taxon>
        <taxon>Dinophyceae</taxon>
        <taxon>Suessiales</taxon>
        <taxon>Symbiodiniaceae</taxon>
        <taxon>Symbiodinium</taxon>
    </lineage>
</organism>
<evidence type="ECO:0000256" key="1">
    <source>
        <dbReference type="ARBA" id="ARBA00022737"/>
    </source>
</evidence>
<keyword evidence="3" id="KW-0472">Membrane</keyword>
<evidence type="ECO:0000259" key="4">
    <source>
        <dbReference type="PROSITE" id="PS50303"/>
    </source>
</evidence>
<evidence type="ECO:0000313" key="5">
    <source>
        <dbReference type="EMBL" id="OLQ00029.1"/>
    </source>
</evidence>
<gene>
    <name evidence="5" type="primary">APUM5</name>
    <name evidence="5" type="ORF">AK812_SmicGene17353</name>
</gene>
<dbReference type="InterPro" id="IPR016024">
    <property type="entry name" value="ARM-type_fold"/>
</dbReference>
<dbReference type="OrthoDB" id="668540at2759"/>
<comment type="caution">
    <text evidence="5">The sequence shown here is derived from an EMBL/GenBank/DDBJ whole genome shotgun (WGS) entry which is preliminary data.</text>
</comment>
<evidence type="ECO:0000256" key="2">
    <source>
        <dbReference type="PROSITE-ProRule" id="PRU00317"/>
    </source>
</evidence>
<keyword evidence="3" id="KW-1133">Transmembrane helix</keyword>
<dbReference type="SUPFAM" id="SSF48371">
    <property type="entry name" value="ARM repeat"/>
    <property type="match status" value="1"/>
</dbReference>
<dbReference type="Proteomes" id="UP000186817">
    <property type="component" value="Unassembled WGS sequence"/>
</dbReference>
<dbReference type="GO" id="GO:0005737">
    <property type="term" value="C:cytoplasm"/>
    <property type="evidence" value="ECO:0007669"/>
    <property type="project" value="TreeGrafter"/>
</dbReference>
<keyword evidence="1" id="KW-0677">Repeat</keyword>
<dbReference type="GO" id="GO:0003729">
    <property type="term" value="F:mRNA binding"/>
    <property type="evidence" value="ECO:0007669"/>
    <property type="project" value="TreeGrafter"/>
</dbReference>
<dbReference type="InterPro" id="IPR011989">
    <property type="entry name" value="ARM-like"/>
</dbReference>
<feature type="transmembrane region" description="Helical" evidence="3">
    <location>
        <begin position="351"/>
        <end position="372"/>
    </location>
</feature>
<keyword evidence="6" id="KW-1185">Reference proteome</keyword>
<dbReference type="SMART" id="SM00025">
    <property type="entry name" value="Pumilio"/>
    <property type="match status" value="3"/>
</dbReference>
<feature type="domain" description="PUM-HD" evidence="4">
    <location>
        <begin position="1"/>
        <end position="337"/>
    </location>
</feature>
<keyword evidence="3" id="KW-0812">Transmembrane</keyword>
<evidence type="ECO:0000256" key="3">
    <source>
        <dbReference type="SAM" id="Phobius"/>
    </source>
</evidence>
<dbReference type="InterPro" id="IPR001313">
    <property type="entry name" value="Pumilio_RNA-bd_rpt"/>
</dbReference>
<dbReference type="PANTHER" id="PTHR12537:SF12">
    <property type="entry name" value="MATERNAL PROTEIN PUMILIO"/>
    <property type="match status" value="1"/>
</dbReference>
<name>A0A1Q9DY29_SYMMI</name>
<accession>A0A1Q9DY29</accession>
<dbReference type="EMBL" id="LSRX01000342">
    <property type="protein sequence ID" value="OLQ00029.1"/>
    <property type="molecule type" value="Genomic_DNA"/>
</dbReference>
<evidence type="ECO:0000313" key="6">
    <source>
        <dbReference type="Proteomes" id="UP000186817"/>
    </source>
</evidence>
<dbReference type="PANTHER" id="PTHR12537">
    <property type="entry name" value="RNA BINDING PROTEIN PUMILIO-RELATED"/>
    <property type="match status" value="1"/>
</dbReference>
<feature type="repeat" description="Pumilio" evidence="2">
    <location>
        <begin position="197"/>
        <end position="232"/>
    </location>
</feature>
<feature type="repeat" description="Pumilio" evidence="2">
    <location>
        <begin position="121"/>
        <end position="156"/>
    </location>
</feature>
<dbReference type="Pfam" id="PF00806">
    <property type="entry name" value="PUF"/>
    <property type="match status" value="4"/>
</dbReference>
<dbReference type="PROSITE" id="PS50302">
    <property type="entry name" value="PUM"/>
    <property type="match status" value="3"/>
</dbReference>
<proteinExistence type="predicted"/>
<reference evidence="5 6" key="1">
    <citation type="submission" date="2016-02" db="EMBL/GenBank/DDBJ databases">
        <title>Genome analysis of coral dinoflagellate symbionts highlights evolutionary adaptations to a symbiotic lifestyle.</title>
        <authorList>
            <person name="Aranda M."/>
            <person name="Li Y."/>
            <person name="Liew Y.J."/>
            <person name="Baumgarten S."/>
            <person name="Simakov O."/>
            <person name="Wilson M."/>
            <person name="Piel J."/>
            <person name="Ashoor H."/>
            <person name="Bougouffa S."/>
            <person name="Bajic V.B."/>
            <person name="Ryu T."/>
            <person name="Ravasi T."/>
            <person name="Bayer T."/>
            <person name="Micklem G."/>
            <person name="Kim H."/>
            <person name="Bhak J."/>
            <person name="Lajeunesse T.C."/>
            <person name="Voolstra C.R."/>
        </authorList>
    </citation>
    <scope>NUCLEOTIDE SEQUENCE [LARGE SCALE GENOMIC DNA]</scope>
    <source>
        <strain evidence="5 6">CCMP2467</strain>
    </source>
</reference>
<sequence>MEPVTGAERPTVERCAAAHPLQALSSRLRLATEMPSWASYLPKELHDKISAAGQPGQSRAFGIVFQSIIKDKASQVGSERSDAWWFRRLWTLSRDSKGCREVQKALDEASGEEERLAMALELKGHVWEALRCPFGNYVLQKCIQVLSRENLFFIFEELKQKGPDMIQQAARHKYGCRIIQRLLECGPADEVNALIDTLLVDAISICAHPFGNYVIQNMLDQSTREQRRRLLYSLIENVALVGNDSENVYISAVMVKIMTVAQRDEKVQLSRALVRVPGLLRKMGSTRHGHQAAKKVLKTLTGPEHEDARFQLYGGEAAEFRRKTTRSMTVSTMSSESCWTGLRVGMTVARFLQSFLLVLLRLILCIALILLCRRRPPFSFSFPSSVSSSPSSASALTWSSLSFAFNPYPSLLLQFAVSALRVLLRHSSIQGPVYKVTGFIFRLALPARLFLYIAVVPRRWTTSIQRHKWPPLLTHEDRGSEAFCTPAPVPSRSGGLHRQFHSFSWAW</sequence>
<dbReference type="Gene3D" id="1.25.10.10">
    <property type="entry name" value="Leucine-rich Repeat Variant"/>
    <property type="match status" value="1"/>
</dbReference>